<comment type="cofactor">
    <cofactor evidence="3">
        <name>Zn(2+)</name>
        <dbReference type="ChEBI" id="CHEBI:29105"/>
    </cofactor>
    <text evidence="3">Binds 2 Zn(2+) ions per subunit.</text>
</comment>
<feature type="binding site" evidence="3">
    <location>
        <position position="129"/>
    </location>
    <ligand>
        <name>Zn(2+)</name>
        <dbReference type="ChEBI" id="CHEBI:29105"/>
        <label>2</label>
    </ligand>
</feature>
<dbReference type="CDD" id="cd03884">
    <property type="entry name" value="M20_bAS"/>
    <property type="match status" value="1"/>
</dbReference>
<dbReference type="SUPFAM" id="SSF53187">
    <property type="entry name" value="Zn-dependent exopeptidases"/>
    <property type="match status" value="1"/>
</dbReference>
<evidence type="ECO:0000256" key="2">
    <source>
        <dbReference type="ARBA" id="ARBA00022801"/>
    </source>
</evidence>
<keyword evidence="2 4" id="KW-0378">Hydrolase</keyword>
<evidence type="ECO:0000256" key="3">
    <source>
        <dbReference type="PIRSR" id="PIRSR001235-1"/>
    </source>
</evidence>
<organism evidence="4 5">
    <name type="scientific">Nitrincola iocasae</name>
    <dbReference type="NCBI Taxonomy" id="2614693"/>
    <lineage>
        <taxon>Bacteria</taxon>
        <taxon>Pseudomonadati</taxon>
        <taxon>Pseudomonadota</taxon>
        <taxon>Gammaproteobacteria</taxon>
        <taxon>Oceanospirillales</taxon>
        <taxon>Oceanospirillaceae</taxon>
        <taxon>Nitrincola</taxon>
    </lineage>
</organism>
<dbReference type="PANTHER" id="PTHR32494">
    <property type="entry name" value="ALLANTOATE DEIMINASE-RELATED"/>
    <property type="match status" value="1"/>
</dbReference>
<name>A0A5J6LJK2_9GAMM</name>
<dbReference type="PIRSF" id="PIRSF001235">
    <property type="entry name" value="Amidase_carbamoylase"/>
    <property type="match status" value="1"/>
</dbReference>
<proteinExistence type="inferred from homology"/>
<evidence type="ECO:0000256" key="1">
    <source>
        <dbReference type="ARBA" id="ARBA00006153"/>
    </source>
</evidence>
<dbReference type="AlphaFoldDB" id="A0A5J6LJK2"/>
<dbReference type="Proteomes" id="UP000325606">
    <property type="component" value="Chromosome"/>
</dbReference>
<dbReference type="NCBIfam" id="TIGR01879">
    <property type="entry name" value="hydantase"/>
    <property type="match status" value="1"/>
</dbReference>
<dbReference type="GO" id="GO:0046872">
    <property type="term" value="F:metal ion binding"/>
    <property type="evidence" value="ECO:0007669"/>
    <property type="project" value="UniProtKB-KW"/>
</dbReference>
<accession>A0A5J6LJK2</accession>
<keyword evidence="3" id="KW-0862">Zinc</keyword>
<dbReference type="NCBIfam" id="NF006771">
    <property type="entry name" value="PRK09290.1-5"/>
    <property type="match status" value="1"/>
</dbReference>
<sequence length="429" mass="46618">MKPLKVNKARLWDSLMEMAKIGATEKGGCCRLALTDLDRQARDLYIQWAKEAGCSIRIDAVGNIMATRPGEDMSLAPVGTGSHLDTQPTGGKYDGVFGVLSGLEVVRSLNDNGIKTRHPIEISVWTNEEGSRFAPAMMGSGVVSGRFTLQEILDKTDVDGIRLGDELERIGYAGDTPVTGREYHAFFETHIEQGPYLEAENKVIGVVTGGQGQRWYDVELTGQESHAGTTPMHLRTDALTCASSLILAVQAIAQQHKPGCGTVGFMQVMPNSRNTIPGKINLSVDLRHPDDAQLSAMDTELTKTVERLVAETGVQIHLKPIWYYAPIPFDKNCIEAVRGSAADLGYSHMDIIAGAGHDACYVSDFAPTSMVFTPCLNGISHNEIESTTPEECEAGCSVLLNAMLRMAEVVSADTDREEERLVLHRVGEL</sequence>
<feature type="binding site" evidence="3">
    <location>
        <position position="381"/>
    </location>
    <ligand>
        <name>Zn(2+)</name>
        <dbReference type="ChEBI" id="CHEBI:29105"/>
        <label>2</label>
    </ligand>
</feature>
<dbReference type="InterPro" id="IPR010158">
    <property type="entry name" value="Amidase_Cbmase"/>
</dbReference>
<keyword evidence="3" id="KW-0479">Metal-binding</keyword>
<dbReference type="Pfam" id="PF01546">
    <property type="entry name" value="Peptidase_M20"/>
    <property type="match status" value="1"/>
</dbReference>
<dbReference type="InterPro" id="IPR002933">
    <property type="entry name" value="Peptidase_M20"/>
</dbReference>
<dbReference type="InterPro" id="IPR036264">
    <property type="entry name" value="Bact_exopeptidase_dim_dom"/>
</dbReference>
<comment type="similarity">
    <text evidence="1">Belongs to the peptidase M20 family.</text>
</comment>
<dbReference type="NCBIfam" id="NF009527">
    <property type="entry name" value="PRK12891.1"/>
    <property type="match status" value="1"/>
</dbReference>
<feature type="binding site" evidence="3">
    <location>
        <position position="83"/>
    </location>
    <ligand>
        <name>Zn(2+)</name>
        <dbReference type="ChEBI" id="CHEBI:29105"/>
        <label>1</label>
    </ligand>
</feature>
<dbReference type="SUPFAM" id="SSF55031">
    <property type="entry name" value="Bacterial exopeptidase dimerisation domain"/>
    <property type="match status" value="1"/>
</dbReference>
<dbReference type="KEGG" id="nik:F5I99_11720"/>
<dbReference type="Gene3D" id="3.40.630.10">
    <property type="entry name" value="Zn peptidases"/>
    <property type="match status" value="1"/>
</dbReference>
<evidence type="ECO:0000313" key="5">
    <source>
        <dbReference type="Proteomes" id="UP000325606"/>
    </source>
</evidence>
<protein>
    <submittedName>
        <fullName evidence="4">Zn-dependent hydrolase</fullName>
    </submittedName>
</protein>
<dbReference type="NCBIfam" id="NF006769">
    <property type="entry name" value="PRK09290.1-3"/>
    <property type="match status" value="1"/>
</dbReference>
<dbReference type="GO" id="GO:0016813">
    <property type="term" value="F:hydrolase activity, acting on carbon-nitrogen (but not peptide) bonds, in linear amidines"/>
    <property type="evidence" value="ECO:0007669"/>
    <property type="project" value="InterPro"/>
</dbReference>
<dbReference type="Gene3D" id="3.30.70.360">
    <property type="match status" value="1"/>
</dbReference>
<dbReference type="RefSeq" id="WP_151059139.1">
    <property type="nucleotide sequence ID" value="NZ_CP044222.1"/>
</dbReference>
<dbReference type="PANTHER" id="PTHR32494:SF5">
    <property type="entry name" value="ALLANTOATE AMIDOHYDROLASE"/>
    <property type="match status" value="1"/>
</dbReference>
<dbReference type="EMBL" id="CP044222">
    <property type="protein sequence ID" value="QEW08583.1"/>
    <property type="molecule type" value="Genomic_DNA"/>
</dbReference>
<feature type="binding site" evidence="3">
    <location>
        <position position="94"/>
    </location>
    <ligand>
        <name>Zn(2+)</name>
        <dbReference type="ChEBI" id="CHEBI:29105"/>
        <label>2</label>
    </ligand>
</feature>
<evidence type="ECO:0000313" key="4">
    <source>
        <dbReference type="EMBL" id="QEW08583.1"/>
    </source>
</evidence>
<reference evidence="4 5" key="1">
    <citation type="submission" date="2019-09" db="EMBL/GenBank/DDBJ databases">
        <title>Nitrincola iocasae sp. nov., a bacterium isolated from the sediment collected at a cold seep field in South China Sea.</title>
        <authorList>
            <person name="Zhang H."/>
            <person name="Wang H."/>
            <person name="Li C."/>
        </authorList>
    </citation>
    <scope>NUCLEOTIDE SEQUENCE [LARGE SCALE GENOMIC DNA]</scope>
    <source>
        <strain evidence="4 5">KXZD1103</strain>
    </source>
</reference>
<keyword evidence="5" id="KW-1185">Reference proteome</keyword>
<feature type="binding site" evidence="3">
    <location>
        <position position="190"/>
    </location>
    <ligand>
        <name>Zn(2+)</name>
        <dbReference type="ChEBI" id="CHEBI:29105"/>
        <label>1</label>
    </ligand>
</feature>
<gene>
    <name evidence="4" type="ORF">F5I99_11720</name>
</gene>
<feature type="binding site" evidence="3">
    <location>
        <position position="94"/>
    </location>
    <ligand>
        <name>Zn(2+)</name>
        <dbReference type="ChEBI" id="CHEBI:29105"/>
        <label>1</label>
    </ligand>
</feature>